<dbReference type="PROSITE" id="PS50929">
    <property type="entry name" value="ABC_TM1F"/>
    <property type="match status" value="2"/>
</dbReference>
<evidence type="ECO:0000256" key="6">
    <source>
        <dbReference type="ARBA" id="ARBA00022840"/>
    </source>
</evidence>
<dbReference type="Proteomes" id="UP000029995">
    <property type="component" value="Unassembled WGS sequence"/>
</dbReference>
<evidence type="ECO:0000256" key="9">
    <source>
        <dbReference type="SAM" id="Phobius"/>
    </source>
</evidence>
<evidence type="ECO:0000256" key="7">
    <source>
        <dbReference type="ARBA" id="ARBA00022989"/>
    </source>
</evidence>
<feature type="transmembrane region" description="Helical" evidence="9">
    <location>
        <begin position="746"/>
        <end position="769"/>
    </location>
</feature>
<dbReference type="GO" id="GO:0034775">
    <property type="term" value="P:glutathione transmembrane transport"/>
    <property type="evidence" value="ECO:0007669"/>
    <property type="project" value="InterPro"/>
</dbReference>
<dbReference type="GO" id="GO:0005524">
    <property type="term" value="F:ATP binding"/>
    <property type="evidence" value="ECO:0007669"/>
    <property type="project" value="UniProtKB-KW"/>
</dbReference>
<keyword evidence="5" id="KW-0547">Nucleotide-binding</keyword>
<evidence type="ECO:0000256" key="1">
    <source>
        <dbReference type="ARBA" id="ARBA00004651"/>
    </source>
</evidence>
<keyword evidence="6" id="KW-0067">ATP-binding</keyword>
<keyword evidence="3" id="KW-1003">Cell membrane</keyword>
<dbReference type="GO" id="GO:0005886">
    <property type="term" value="C:plasma membrane"/>
    <property type="evidence" value="ECO:0007669"/>
    <property type="project" value="UniProtKB-SubCell"/>
</dbReference>
<feature type="transmembrane region" description="Helical" evidence="9">
    <location>
        <begin position="20"/>
        <end position="43"/>
    </location>
</feature>
<dbReference type="Pfam" id="PF00005">
    <property type="entry name" value="ABC_tran"/>
    <property type="match status" value="2"/>
</dbReference>
<keyword evidence="4 9" id="KW-0812">Transmembrane</keyword>
<dbReference type="GO" id="GO:0016887">
    <property type="term" value="F:ATP hydrolysis activity"/>
    <property type="evidence" value="ECO:0007669"/>
    <property type="project" value="InterPro"/>
</dbReference>
<feature type="transmembrane region" description="Helical" evidence="9">
    <location>
        <begin position="775"/>
        <end position="794"/>
    </location>
</feature>
<dbReference type="InterPro" id="IPR003593">
    <property type="entry name" value="AAA+_ATPase"/>
</dbReference>
<gene>
    <name evidence="12" type="ORF">P409_14105</name>
</gene>
<dbReference type="PROSITE" id="PS50893">
    <property type="entry name" value="ABC_TRANSPORTER_2"/>
    <property type="match status" value="2"/>
</dbReference>
<dbReference type="Gene3D" id="1.20.1560.10">
    <property type="entry name" value="ABC transporter type 1, transmembrane domain"/>
    <property type="match status" value="2"/>
</dbReference>
<comment type="caution">
    <text evidence="12">The sequence shown here is derived from an EMBL/GenBank/DDBJ whole genome shotgun (WGS) entry which is preliminary data.</text>
</comment>
<feature type="transmembrane region" description="Helical" evidence="9">
    <location>
        <begin position="240"/>
        <end position="263"/>
    </location>
</feature>
<dbReference type="PROSITE" id="PS00211">
    <property type="entry name" value="ABC_TRANSPORTER_1"/>
    <property type="match status" value="2"/>
</dbReference>
<feature type="transmembrane region" description="Helical" evidence="9">
    <location>
        <begin position="133"/>
        <end position="153"/>
    </location>
</feature>
<dbReference type="InterPro" id="IPR036640">
    <property type="entry name" value="ABC1_TM_sf"/>
</dbReference>
<dbReference type="GO" id="GO:0045454">
    <property type="term" value="P:cell redox homeostasis"/>
    <property type="evidence" value="ECO:0007669"/>
    <property type="project" value="InterPro"/>
</dbReference>
<comment type="subcellular location">
    <subcellularLocation>
        <location evidence="1">Cell membrane</location>
        <topology evidence="1">Multi-pass membrane protein</topology>
    </subcellularLocation>
</comment>
<evidence type="ECO:0000256" key="4">
    <source>
        <dbReference type="ARBA" id="ARBA00022692"/>
    </source>
</evidence>
<keyword evidence="7 9" id="KW-1133">Transmembrane helix</keyword>
<feature type="transmembrane region" description="Helical" evidence="9">
    <location>
        <begin position="863"/>
        <end position="884"/>
    </location>
</feature>
<feature type="transmembrane region" description="Helical" evidence="9">
    <location>
        <begin position="639"/>
        <end position="667"/>
    </location>
</feature>
<dbReference type="AlphaFoldDB" id="A0A0A0D4Y1"/>
<dbReference type="OrthoDB" id="5288404at2"/>
<feature type="domain" description="ABC transmembrane type-1" evidence="11">
    <location>
        <begin position="19"/>
        <end position="298"/>
    </location>
</feature>
<dbReference type="PANTHER" id="PTHR43394">
    <property type="entry name" value="ATP-DEPENDENT PERMEASE MDL1, MITOCHONDRIAL"/>
    <property type="match status" value="1"/>
</dbReference>
<evidence type="ECO:0000256" key="8">
    <source>
        <dbReference type="ARBA" id="ARBA00023136"/>
    </source>
</evidence>
<dbReference type="InterPro" id="IPR014223">
    <property type="entry name" value="ABC_CydC/D"/>
</dbReference>
<sequence length="1200" mass="128213">MHFEPRLWQFTQGVRLRIVWAVAIGLVSVALGVARLALLGWLIGQVFAGRPLADLVPSIALVAGVMVLRGVFEHWRVMIAHETASQVQARLRRTIFDRIAALGPGTVARRRSGALTLSLIDGVEQLEVYFGQFLPQFLISLLTPVLIFAAIAFVDLPVAAVMLAFALIALFGPALWHKHETGSSLQLRQVYADFAAEFLDSVQGLATLKAFGQSGARATTLKTKAQSVFRSTMRVLATNVLARGITDSAIACGAAAALALGAWRVESGAMALSALLVILMLGVEIFRPMRELRSVLHQGMVGLSAAQGIYQVLDDVPEVTDAASAALDRPLAPTIEFDGVRFRYPGTRRTIHEALSFEAKAGERIGLVGPSGGGKSSIVRLLLRFYDPEAGAIRLGGHDLRGLSFDQIRSMISVVNQDTFLFHGTVEDNIRMGRPDATEEEVEAAARAANIHGFVQTLPQGYRTVVGEKGVKLSGGQRQRVAIARALLRDTPILVLDEALSAVDAENEAVIQEALDRLMQGRTTLVLAHRLSSVIGCDRILVLDRGRVVESGPHAVLMQQGGVYAGLMAEQARESAAGPLFDTIGIDAPVAARTAEAAPAAPAAATKVETEGILKAEGLGWGRLVAELMKLAMPWKGKLALTFAFGVLRVVAFIGVGVLSALVLLALKNGQPYGALLWALAVVAPLSGVLHWLESWIAHDMAFRLLADMRADVFRKLDALAPAYLVRRRTGDLMALVTHDIELVEYFFAHTVAPAFVAVLVPAAVLAVLVWASPWIALALLPFLLAVAISPFLMRRRVDRLGSESREAAGELGAFAVDSVQGLGEIVAFQQEAARGDTLDALSQRFIRLRLPFFAELTRQQSLLEILTGLGGLAVVVTGAALSAQGAIDPGLLPLLTILAMAAFLPVSEIAQVGRQLADTLGATRRIYGLKAEPVPVVDGPGVPDNVLNGPGAAALALQGVGFTYPGQGRRALDGVTVEIPAGRTAALVGTSGAGKTTTAQLLMRFWDPDEGRITLNGADLRDYKQDDLRRRIALVAQDTYLFNDTLRANIRIARPEASEVELAAAIEHASLTELVETLPEGLDSPVGERGTSLSGGQRQRVAIARAFLKNAPVLILDEATSHLDTVNEQAVRRALDRLQSDRTTIVIAHRLSTIRDADLIVVLDEGRVAETGTHAALLARGGLYAQLVSRQLASAQAAQ</sequence>
<dbReference type="EMBL" id="JANX01000152">
    <property type="protein sequence ID" value="KGM33751.1"/>
    <property type="molecule type" value="Genomic_DNA"/>
</dbReference>
<dbReference type="InterPro" id="IPR039421">
    <property type="entry name" value="Type_1_exporter"/>
</dbReference>
<evidence type="ECO:0000313" key="13">
    <source>
        <dbReference type="Proteomes" id="UP000029995"/>
    </source>
</evidence>
<feature type="transmembrane region" description="Helical" evidence="9">
    <location>
        <begin position="55"/>
        <end position="72"/>
    </location>
</feature>
<name>A0A0A0D4Y1_9PROT</name>
<evidence type="ECO:0000259" key="11">
    <source>
        <dbReference type="PROSITE" id="PS50929"/>
    </source>
</evidence>
<evidence type="ECO:0000259" key="10">
    <source>
        <dbReference type="PROSITE" id="PS50893"/>
    </source>
</evidence>
<dbReference type="GO" id="GO:0015421">
    <property type="term" value="F:ABC-type oligopeptide transporter activity"/>
    <property type="evidence" value="ECO:0007669"/>
    <property type="project" value="TreeGrafter"/>
</dbReference>
<dbReference type="PANTHER" id="PTHR43394:SF1">
    <property type="entry name" value="ATP-BINDING CASSETTE SUB-FAMILY B MEMBER 10, MITOCHONDRIAL"/>
    <property type="match status" value="1"/>
</dbReference>
<feature type="domain" description="ABC transmembrane type-1" evidence="11">
    <location>
        <begin position="640"/>
        <end position="919"/>
    </location>
</feature>
<keyword evidence="2" id="KW-0813">Transport</keyword>
<dbReference type="Gene3D" id="3.40.50.300">
    <property type="entry name" value="P-loop containing nucleotide triphosphate hydrolases"/>
    <property type="match status" value="2"/>
</dbReference>
<evidence type="ECO:0000313" key="12">
    <source>
        <dbReference type="EMBL" id="KGM33751.1"/>
    </source>
</evidence>
<dbReference type="NCBIfam" id="TIGR02868">
    <property type="entry name" value="CydC"/>
    <property type="match status" value="1"/>
</dbReference>
<protein>
    <submittedName>
        <fullName evidence="12">ABC transporter</fullName>
    </submittedName>
</protein>
<reference evidence="12 13" key="1">
    <citation type="submission" date="2014-01" db="EMBL/GenBank/DDBJ databases">
        <title>Genome sequence determination for a cystic fibrosis isolate, Inquilinus limosus.</title>
        <authorList>
            <person name="Pino M."/>
            <person name="Di Conza J."/>
            <person name="Gutkind G."/>
        </authorList>
    </citation>
    <scope>NUCLEOTIDE SEQUENCE [LARGE SCALE GENOMIC DNA]</scope>
    <source>
        <strain evidence="12 13">MP06</strain>
    </source>
</reference>
<dbReference type="InterPro" id="IPR017871">
    <property type="entry name" value="ABC_transporter-like_CS"/>
</dbReference>
<evidence type="ECO:0000256" key="3">
    <source>
        <dbReference type="ARBA" id="ARBA00022475"/>
    </source>
</evidence>
<dbReference type="RefSeq" id="WP_034837586.1">
    <property type="nucleotide sequence ID" value="NZ_JANX01000152.1"/>
</dbReference>
<dbReference type="InterPro" id="IPR027417">
    <property type="entry name" value="P-loop_NTPase"/>
</dbReference>
<feature type="transmembrane region" description="Helical" evidence="9">
    <location>
        <begin position="269"/>
        <end position="286"/>
    </location>
</feature>
<accession>A0A0A0D4Y1</accession>
<proteinExistence type="predicted"/>
<dbReference type="SUPFAM" id="SSF90123">
    <property type="entry name" value="ABC transporter transmembrane region"/>
    <property type="match status" value="2"/>
</dbReference>
<organism evidence="12 13">
    <name type="scientific">Inquilinus limosus MP06</name>
    <dbReference type="NCBI Taxonomy" id="1398085"/>
    <lineage>
        <taxon>Bacteria</taxon>
        <taxon>Pseudomonadati</taxon>
        <taxon>Pseudomonadota</taxon>
        <taxon>Alphaproteobacteria</taxon>
        <taxon>Rhodospirillales</taxon>
        <taxon>Rhodospirillaceae</taxon>
        <taxon>Inquilinus</taxon>
    </lineage>
</organism>
<dbReference type="SMART" id="SM00382">
    <property type="entry name" value="AAA"/>
    <property type="match status" value="2"/>
</dbReference>
<keyword evidence="8 9" id="KW-0472">Membrane</keyword>
<evidence type="ECO:0000256" key="5">
    <source>
        <dbReference type="ARBA" id="ARBA00022741"/>
    </source>
</evidence>
<dbReference type="FunFam" id="3.40.50.300:FF:000221">
    <property type="entry name" value="Multidrug ABC transporter ATP-binding protein"/>
    <property type="match status" value="2"/>
</dbReference>
<dbReference type="InterPro" id="IPR011527">
    <property type="entry name" value="ABC1_TM_dom"/>
</dbReference>
<feature type="transmembrane region" description="Helical" evidence="9">
    <location>
        <begin position="159"/>
        <end position="176"/>
    </location>
</feature>
<dbReference type="SUPFAM" id="SSF52540">
    <property type="entry name" value="P-loop containing nucleoside triphosphate hydrolases"/>
    <property type="match status" value="2"/>
</dbReference>
<feature type="domain" description="ABC transporter" evidence="10">
    <location>
        <begin position="335"/>
        <end position="570"/>
    </location>
</feature>
<evidence type="ECO:0000256" key="2">
    <source>
        <dbReference type="ARBA" id="ARBA00022448"/>
    </source>
</evidence>
<feature type="domain" description="ABC transporter" evidence="10">
    <location>
        <begin position="956"/>
        <end position="1191"/>
    </location>
</feature>
<feature type="transmembrane region" description="Helical" evidence="9">
    <location>
        <begin position="673"/>
        <end position="693"/>
    </location>
</feature>
<dbReference type="Pfam" id="PF00664">
    <property type="entry name" value="ABC_membrane"/>
    <property type="match status" value="2"/>
</dbReference>
<dbReference type="InterPro" id="IPR003439">
    <property type="entry name" value="ABC_transporter-like_ATP-bd"/>
</dbReference>